<dbReference type="InterPro" id="IPR014352">
    <property type="entry name" value="FERM/acyl-CoA-bd_prot_sf"/>
</dbReference>
<evidence type="ECO:0000259" key="6">
    <source>
        <dbReference type="PROSITE" id="PS51228"/>
    </source>
</evidence>
<accession>A0AAN8Q7R5</accession>
<evidence type="ECO:0000256" key="2">
    <source>
        <dbReference type="ARBA" id="ARBA00022737"/>
    </source>
</evidence>
<dbReference type="InterPro" id="IPR035984">
    <property type="entry name" value="Acyl-CoA-binding_sf"/>
</dbReference>
<evidence type="ECO:0000313" key="7">
    <source>
        <dbReference type="EMBL" id="KAK6195673.1"/>
    </source>
</evidence>
<dbReference type="InterPro" id="IPR000582">
    <property type="entry name" value="Acyl-CoA-binding_protein"/>
</dbReference>
<dbReference type="AlphaFoldDB" id="A0AAN8Q7R5"/>
<dbReference type="SMART" id="SM00248">
    <property type="entry name" value="ANK"/>
    <property type="match status" value="2"/>
</dbReference>
<gene>
    <name evidence="7" type="ORF">SNE40_001054</name>
</gene>
<feature type="domain" description="ACB" evidence="6">
    <location>
        <begin position="10"/>
        <end position="95"/>
    </location>
</feature>
<dbReference type="PANTHER" id="PTHR24119:SF0">
    <property type="entry name" value="ACYL-COA-BINDING DOMAIN-CONTAINING PROTEIN 6"/>
    <property type="match status" value="1"/>
</dbReference>
<dbReference type="Gene3D" id="1.20.80.10">
    <property type="match status" value="1"/>
</dbReference>
<dbReference type="InterPro" id="IPR002110">
    <property type="entry name" value="Ankyrin_rpt"/>
</dbReference>
<dbReference type="SUPFAM" id="SSF48403">
    <property type="entry name" value="Ankyrin repeat"/>
    <property type="match status" value="1"/>
</dbReference>
<dbReference type="GO" id="GO:0000062">
    <property type="term" value="F:fatty-acyl-CoA binding"/>
    <property type="evidence" value="ECO:0007669"/>
    <property type="project" value="InterPro"/>
</dbReference>
<sequence length="256" mass="29270">MASIVDKEIMTTTFENATEFVRKVAGQLTPENLLFLYARFKQAKEGKCNIPKPYFFDFQGKQKWEAWTSLGNMSKEDAMNDYVNYLSELFPNWETELDDNNEVKDGNAGLGISVSRMVSEDDVIPDCDKTVFDWCKEGNVKNVERCLTEKKNYDINKLDEEGMTLLHWASDRGLADMVSLLLSHKADQNKKDSDGQTPLHFAVECEHFNVVKVLLDNQANPMIKDSDGISPLDIDTTSSIKKLLDTYRKEHHKQNI</sequence>
<keyword evidence="4" id="KW-0446">Lipid-binding</keyword>
<dbReference type="Pfam" id="PF12796">
    <property type="entry name" value="Ank_2"/>
    <property type="match status" value="1"/>
</dbReference>
<comment type="caution">
    <text evidence="7">The sequence shown here is derived from an EMBL/GenBank/DDBJ whole genome shotgun (WGS) entry which is preliminary data.</text>
</comment>
<evidence type="ECO:0000313" key="8">
    <source>
        <dbReference type="Proteomes" id="UP001347796"/>
    </source>
</evidence>
<proteinExistence type="predicted"/>
<dbReference type="EMBL" id="JAZGQO010000001">
    <property type="protein sequence ID" value="KAK6195673.1"/>
    <property type="molecule type" value="Genomic_DNA"/>
</dbReference>
<feature type="repeat" description="ANK" evidence="5">
    <location>
        <begin position="161"/>
        <end position="193"/>
    </location>
</feature>
<dbReference type="PROSITE" id="PS50088">
    <property type="entry name" value="ANK_REPEAT"/>
    <property type="match status" value="2"/>
</dbReference>
<dbReference type="PROSITE" id="PS50297">
    <property type="entry name" value="ANK_REP_REGION"/>
    <property type="match status" value="2"/>
</dbReference>
<keyword evidence="2" id="KW-0677">Repeat</keyword>
<evidence type="ECO:0000256" key="5">
    <source>
        <dbReference type="PROSITE-ProRule" id="PRU00023"/>
    </source>
</evidence>
<organism evidence="7 8">
    <name type="scientific">Patella caerulea</name>
    <name type="common">Rayed Mediterranean limpet</name>
    <dbReference type="NCBI Taxonomy" id="87958"/>
    <lineage>
        <taxon>Eukaryota</taxon>
        <taxon>Metazoa</taxon>
        <taxon>Spiralia</taxon>
        <taxon>Lophotrochozoa</taxon>
        <taxon>Mollusca</taxon>
        <taxon>Gastropoda</taxon>
        <taxon>Patellogastropoda</taxon>
        <taxon>Patelloidea</taxon>
        <taxon>Patellidae</taxon>
        <taxon>Patella</taxon>
    </lineage>
</organism>
<keyword evidence="8" id="KW-1185">Reference proteome</keyword>
<evidence type="ECO:0000256" key="4">
    <source>
        <dbReference type="ARBA" id="ARBA00023121"/>
    </source>
</evidence>
<dbReference type="PANTHER" id="PTHR24119">
    <property type="entry name" value="ACYL-COA-BINDING DOMAIN-CONTAINING PROTEIN 6"/>
    <property type="match status" value="1"/>
</dbReference>
<name>A0AAN8Q7R5_PATCE</name>
<keyword evidence="3 5" id="KW-0040">ANK repeat</keyword>
<evidence type="ECO:0000256" key="3">
    <source>
        <dbReference type="ARBA" id="ARBA00023043"/>
    </source>
</evidence>
<dbReference type="PRINTS" id="PR00689">
    <property type="entry name" value="ACOABINDINGP"/>
</dbReference>
<dbReference type="Proteomes" id="UP001347796">
    <property type="component" value="Unassembled WGS sequence"/>
</dbReference>
<dbReference type="Gene3D" id="1.25.40.20">
    <property type="entry name" value="Ankyrin repeat-containing domain"/>
    <property type="match status" value="1"/>
</dbReference>
<reference evidence="7 8" key="1">
    <citation type="submission" date="2024-01" db="EMBL/GenBank/DDBJ databases">
        <title>The genome of the rayed Mediterranean limpet Patella caerulea (Linnaeus, 1758).</title>
        <authorList>
            <person name="Anh-Thu Weber A."/>
            <person name="Halstead-Nussloch G."/>
        </authorList>
    </citation>
    <scope>NUCLEOTIDE SEQUENCE [LARGE SCALE GENOMIC DNA]</scope>
    <source>
        <strain evidence="7">AATW-2023a</strain>
        <tissue evidence="7">Whole specimen</tissue>
    </source>
</reference>
<dbReference type="PROSITE" id="PS51228">
    <property type="entry name" value="ACB_2"/>
    <property type="match status" value="1"/>
</dbReference>
<dbReference type="SUPFAM" id="SSF47027">
    <property type="entry name" value="Acyl-CoA binding protein"/>
    <property type="match status" value="1"/>
</dbReference>
<protein>
    <recommendedName>
        <fullName evidence="1">Acyl-CoA-binding domain-containing protein 6</fullName>
    </recommendedName>
</protein>
<dbReference type="Pfam" id="PF00887">
    <property type="entry name" value="ACBP"/>
    <property type="match status" value="1"/>
</dbReference>
<evidence type="ECO:0000256" key="1">
    <source>
        <dbReference type="ARBA" id="ARBA00018419"/>
    </source>
</evidence>
<dbReference type="InterPro" id="IPR036770">
    <property type="entry name" value="Ankyrin_rpt-contain_sf"/>
</dbReference>
<feature type="repeat" description="ANK" evidence="5">
    <location>
        <begin position="194"/>
        <end position="226"/>
    </location>
</feature>